<reference evidence="1" key="1">
    <citation type="journal article" date="2017" name="PLoS ONE">
        <title>Genetic diversity of the O antigens of Proteus species and the development of a suspension array for molecular serotyping.</title>
        <authorList>
            <person name="Yu X."/>
            <person name="Torzewska A."/>
            <person name="Zhang X."/>
            <person name="Yin Z."/>
            <person name="Drzewiecka D."/>
            <person name="Cao H."/>
            <person name="Liu B."/>
            <person name="Knirel Y.A."/>
            <person name="Rozalski A."/>
            <person name="Wang L."/>
        </authorList>
    </citation>
    <scope>NUCLEOTIDE SEQUENCE</scope>
    <source>
        <strain evidence="1">PrK 49/57</strain>
    </source>
</reference>
<organism evidence="1">
    <name type="scientific">Proteus mirabilis</name>
    <dbReference type="NCBI Taxonomy" id="584"/>
    <lineage>
        <taxon>Bacteria</taxon>
        <taxon>Pseudomonadati</taxon>
        <taxon>Pseudomonadota</taxon>
        <taxon>Gammaproteobacteria</taxon>
        <taxon>Enterobacterales</taxon>
        <taxon>Morganellaceae</taxon>
        <taxon>Proteus</taxon>
    </lineage>
</organism>
<sequence>MNKPKHPLSLRVIYFLAKRNFLSFLSDSLYLKIIFYLHRGEKLDLQNPKTFSQKIQWLKVNIKDPQLHILVDKFLVRDYIKNKIGCDILIPMLGIYNNVDDINFNVLPDQFVLKTTHGSSQNIICKDKKNLDINKTKAKFKKWEKVCLYKIFKEWAYKDVTPRIICEEFIGLNNNVPNDYKFYCFNGKIGFIQVNKERFSNNHTETFFNENWEMLDFNYGVEQSTSMIEKPENFLEMKEIVRVLAKEHKFIRVDLYNVNNKIYFGELTFYPASGLEFMNPESLERTFGDMLDLS</sequence>
<name>A0A385JMT2_PROMI</name>
<dbReference type="RefSeq" id="WP_049196660.1">
    <property type="nucleotide sequence ID" value="NZ_CAXOOV010000007.1"/>
</dbReference>
<protein>
    <submittedName>
        <fullName evidence="1">Gt3</fullName>
    </submittedName>
</protein>
<evidence type="ECO:0000313" key="1">
    <source>
        <dbReference type="EMBL" id="AXY99596.1"/>
    </source>
</evidence>
<accession>A0A385JMT2</accession>
<dbReference type="Pfam" id="PF14305">
    <property type="entry name" value="ATPgrasp_TupA"/>
    <property type="match status" value="1"/>
</dbReference>
<dbReference type="AlphaFoldDB" id="A0A385JMT2"/>
<dbReference type="InterPro" id="IPR029465">
    <property type="entry name" value="ATPgrasp_TupA"/>
</dbReference>
<dbReference type="EMBL" id="KY710703">
    <property type="protein sequence ID" value="AXY99596.1"/>
    <property type="molecule type" value="Genomic_DNA"/>
</dbReference>
<proteinExistence type="predicted"/>